<reference evidence="3 4" key="1">
    <citation type="submission" date="2015-11" db="EMBL/GenBank/DDBJ databases">
        <title>Genomic analysis of 38 Legionella species identifies large and diverse effector repertoires.</title>
        <authorList>
            <person name="Burstein D."/>
            <person name="Amaro F."/>
            <person name="Zusman T."/>
            <person name="Lifshitz Z."/>
            <person name="Cohen O."/>
            <person name="Gilbert J.A."/>
            <person name="Pupko T."/>
            <person name="Shuman H.A."/>
            <person name="Segal G."/>
        </authorList>
    </citation>
    <scope>NUCLEOTIDE SEQUENCE [LARGE SCALE GENOMIC DNA]</scope>
    <source>
        <strain evidence="3 4">Mt.St.Helens-9</strain>
    </source>
</reference>
<dbReference type="STRING" id="452.Lspi_1119"/>
<gene>
    <name evidence="3" type="ORF">Lspi_1119</name>
</gene>
<sequence>MFDSEKSNRTPERQSILITHPAHKDEGDYRASYPVDDENSAGVCEIKGWRETQEDVLIVETDNLITSFAGLSKEQQTEALLATFAEMQTHHGQYPMQGSTACVATAWLDEEKCINVVTAGLGDSTAFLIVLDARGELDYSDRLNRLHKATDRAETDYIIRAGGSVSRYRLGGILAISRAIGDTALPGINHTPEIYFRKRKLPDDGVAFLVVACDGLEEGLSRQDIFNYIQENHDVPVEHLAERLAQKAYEAGSRDNISVAVVPVSIKPVSVAVFDGHGGADVSKALGDRFYPVFKKEITLKVKRQDAGIVGQVDEKKNFEMTSFENHYTLFSQSASQSTFLWLIPRSVSNIYDPVYFLNSNNFQCSLQHPQGIYATLNEYEQNENGPVEKNPGFLVEISLPKKRVESCLYDPDTMEILYRNITKIHPDNCAKLLLKQADGEEPESVPIARVNGHFVDETRQNHSDHVCFII</sequence>
<comment type="caution">
    <text evidence="3">The sequence shown here is derived from an EMBL/GenBank/DDBJ whole genome shotgun (WGS) entry which is preliminary data.</text>
</comment>
<proteinExistence type="predicted"/>
<keyword evidence="4" id="KW-1185">Reference proteome</keyword>
<feature type="region of interest" description="Disordered" evidence="1">
    <location>
        <begin position="1"/>
        <end position="21"/>
    </location>
</feature>
<dbReference type="CDD" id="cd00143">
    <property type="entry name" value="PP2Cc"/>
    <property type="match status" value="1"/>
</dbReference>
<dbReference type="Gene3D" id="3.60.40.10">
    <property type="entry name" value="PPM-type phosphatase domain"/>
    <property type="match status" value="1"/>
</dbReference>
<dbReference type="GO" id="GO:0004722">
    <property type="term" value="F:protein serine/threonine phosphatase activity"/>
    <property type="evidence" value="ECO:0007669"/>
    <property type="project" value="InterPro"/>
</dbReference>
<accession>A0A0W0Z582</accession>
<dbReference type="InterPro" id="IPR036457">
    <property type="entry name" value="PPM-type-like_dom_sf"/>
</dbReference>
<feature type="compositionally biased region" description="Basic and acidic residues" evidence="1">
    <location>
        <begin position="1"/>
        <end position="12"/>
    </location>
</feature>
<dbReference type="SMART" id="SM00332">
    <property type="entry name" value="PP2Cc"/>
    <property type="match status" value="1"/>
</dbReference>
<dbReference type="AlphaFoldDB" id="A0A0W0Z582"/>
<dbReference type="OrthoDB" id="5648735at2"/>
<evidence type="ECO:0000313" key="3">
    <source>
        <dbReference type="EMBL" id="KTD64312.1"/>
    </source>
</evidence>
<dbReference type="PROSITE" id="PS51746">
    <property type="entry name" value="PPM_2"/>
    <property type="match status" value="1"/>
</dbReference>
<feature type="domain" description="PPM-type phosphatase" evidence="2">
    <location>
        <begin position="40"/>
        <end position="264"/>
    </location>
</feature>
<dbReference type="Proteomes" id="UP000054877">
    <property type="component" value="Unassembled WGS sequence"/>
</dbReference>
<dbReference type="SUPFAM" id="SSF81606">
    <property type="entry name" value="PP2C-like"/>
    <property type="match status" value="1"/>
</dbReference>
<dbReference type="EMBL" id="LNYX01000013">
    <property type="protein sequence ID" value="KTD64312.1"/>
    <property type="molecule type" value="Genomic_DNA"/>
</dbReference>
<dbReference type="PANTHER" id="PTHR47992">
    <property type="entry name" value="PROTEIN PHOSPHATASE"/>
    <property type="match status" value="1"/>
</dbReference>
<dbReference type="Pfam" id="PF00481">
    <property type="entry name" value="PP2C"/>
    <property type="match status" value="1"/>
</dbReference>
<evidence type="ECO:0000259" key="2">
    <source>
        <dbReference type="PROSITE" id="PS51746"/>
    </source>
</evidence>
<dbReference type="InterPro" id="IPR015655">
    <property type="entry name" value="PP2C"/>
</dbReference>
<name>A0A0W0Z582_LEGSP</name>
<evidence type="ECO:0000256" key="1">
    <source>
        <dbReference type="SAM" id="MobiDB-lite"/>
    </source>
</evidence>
<evidence type="ECO:0000313" key="4">
    <source>
        <dbReference type="Proteomes" id="UP000054877"/>
    </source>
</evidence>
<dbReference type="PATRIC" id="fig|452.5.peg.1239"/>
<dbReference type="RefSeq" id="WP_058483058.1">
    <property type="nucleotide sequence ID" value="NZ_CAAAII010000005.1"/>
</dbReference>
<protein>
    <submittedName>
        <fullName evidence="3">Protein phosphatase 2C</fullName>
    </submittedName>
</protein>
<dbReference type="InterPro" id="IPR001932">
    <property type="entry name" value="PPM-type_phosphatase-like_dom"/>
</dbReference>
<organism evidence="3 4">
    <name type="scientific">Legionella spiritensis</name>
    <dbReference type="NCBI Taxonomy" id="452"/>
    <lineage>
        <taxon>Bacteria</taxon>
        <taxon>Pseudomonadati</taxon>
        <taxon>Pseudomonadota</taxon>
        <taxon>Gammaproteobacteria</taxon>
        <taxon>Legionellales</taxon>
        <taxon>Legionellaceae</taxon>
        <taxon>Legionella</taxon>
    </lineage>
</organism>